<keyword evidence="5 10" id="KW-1133">Transmembrane helix</keyword>
<gene>
    <name evidence="13" type="ORF">P4S50_04940</name>
</gene>
<evidence type="ECO:0000256" key="8">
    <source>
        <dbReference type="ARBA" id="ARBA00029447"/>
    </source>
</evidence>
<evidence type="ECO:0000256" key="10">
    <source>
        <dbReference type="SAM" id="Phobius"/>
    </source>
</evidence>
<dbReference type="InterPro" id="IPR003660">
    <property type="entry name" value="HAMP_dom"/>
</dbReference>
<dbReference type="PROSITE" id="PS50111">
    <property type="entry name" value="CHEMOTAXIS_TRANSDUC_2"/>
    <property type="match status" value="1"/>
</dbReference>
<dbReference type="SUPFAM" id="SSF58104">
    <property type="entry name" value="Methyl-accepting chemotaxis protein (MCP) signaling domain"/>
    <property type="match status" value="1"/>
</dbReference>
<feature type="domain" description="HAMP" evidence="12">
    <location>
        <begin position="341"/>
        <end position="395"/>
    </location>
</feature>
<keyword evidence="2" id="KW-1003">Cell membrane</keyword>
<dbReference type="PANTHER" id="PTHR32089">
    <property type="entry name" value="METHYL-ACCEPTING CHEMOTAXIS PROTEIN MCPB"/>
    <property type="match status" value="1"/>
</dbReference>
<accession>A0ABY8EEP2</accession>
<dbReference type="Gene3D" id="3.30.450.20">
    <property type="entry name" value="PAS domain"/>
    <property type="match status" value="2"/>
</dbReference>
<dbReference type="EMBL" id="CP120733">
    <property type="protein sequence ID" value="WFD11424.1"/>
    <property type="molecule type" value="Genomic_DNA"/>
</dbReference>
<comment type="subcellular location">
    <subcellularLocation>
        <location evidence="1">Cell membrane</location>
        <topology evidence="1">Multi-pass membrane protein</topology>
    </subcellularLocation>
</comment>
<evidence type="ECO:0000256" key="9">
    <source>
        <dbReference type="PROSITE-ProRule" id="PRU00284"/>
    </source>
</evidence>
<evidence type="ECO:0000256" key="2">
    <source>
        <dbReference type="ARBA" id="ARBA00022475"/>
    </source>
</evidence>
<evidence type="ECO:0000256" key="6">
    <source>
        <dbReference type="ARBA" id="ARBA00023136"/>
    </source>
</evidence>
<evidence type="ECO:0000313" key="14">
    <source>
        <dbReference type="Proteomes" id="UP001222800"/>
    </source>
</evidence>
<keyword evidence="3" id="KW-0145">Chemotaxis</keyword>
<dbReference type="SMART" id="SM00304">
    <property type="entry name" value="HAMP"/>
    <property type="match status" value="1"/>
</dbReference>
<dbReference type="Gene3D" id="6.10.340.10">
    <property type="match status" value="1"/>
</dbReference>
<evidence type="ECO:0000259" key="12">
    <source>
        <dbReference type="PROSITE" id="PS50885"/>
    </source>
</evidence>
<proteinExistence type="inferred from homology"/>
<organism evidence="13 14">
    <name type="scientific">Tepidibacter hydrothermalis</name>
    <dbReference type="NCBI Taxonomy" id="3036126"/>
    <lineage>
        <taxon>Bacteria</taxon>
        <taxon>Bacillati</taxon>
        <taxon>Bacillota</taxon>
        <taxon>Clostridia</taxon>
        <taxon>Peptostreptococcales</taxon>
        <taxon>Peptostreptococcaceae</taxon>
        <taxon>Tepidibacter</taxon>
    </lineage>
</organism>
<dbReference type="Gene3D" id="1.10.287.950">
    <property type="entry name" value="Methyl-accepting chemotaxis protein"/>
    <property type="match status" value="1"/>
</dbReference>
<protein>
    <submittedName>
        <fullName evidence="13">Methyl-accepting chemotaxis protein</fullName>
    </submittedName>
</protein>
<dbReference type="CDD" id="cd12913">
    <property type="entry name" value="PDC1_MCP_like"/>
    <property type="match status" value="1"/>
</dbReference>
<evidence type="ECO:0000256" key="4">
    <source>
        <dbReference type="ARBA" id="ARBA00022692"/>
    </source>
</evidence>
<dbReference type="CDD" id="cd11386">
    <property type="entry name" value="MCP_signal"/>
    <property type="match status" value="1"/>
</dbReference>
<feature type="transmembrane region" description="Helical" evidence="10">
    <location>
        <begin position="12"/>
        <end position="31"/>
    </location>
</feature>
<keyword evidence="14" id="KW-1185">Reference proteome</keyword>
<comment type="similarity">
    <text evidence="8">Belongs to the methyl-accepting chemotaxis (MCP) protein family.</text>
</comment>
<name>A0ABY8EEP2_9FIRM</name>
<dbReference type="InterPro" id="IPR004089">
    <property type="entry name" value="MCPsignal_dom"/>
</dbReference>
<evidence type="ECO:0000259" key="11">
    <source>
        <dbReference type="PROSITE" id="PS50111"/>
    </source>
</evidence>
<reference evidence="13 14" key="1">
    <citation type="submission" date="2023-03" db="EMBL/GenBank/DDBJ databases">
        <title>Complete genome sequence of Tepidibacter sp. SWIR-1, isolated from a deep-sea hydrothermal vent.</title>
        <authorList>
            <person name="Li X."/>
        </authorList>
    </citation>
    <scope>NUCLEOTIDE SEQUENCE [LARGE SCALE GENOMIC DNA]</scope>
    <source>
        <strain evidence="13 14">SWIR-1</strain>
    </source>
</reference>
<feature type="transmembrane region" description="Helical" evidence="10">
    <location>
        <begin position="320"/>
        <end position="339"/>
    </location>
</feature>
<dbReference type="CDD" id="cd12912">
    <property type="entry name" value="PDC2_MCP_like"/>
    <property type="match status" value="1"/>
</dbReference>
<keyword evidence="4 10" id="KW-0812">Transmembrane</keyword>
<dbReference type="PROSITE" id="PS50885">
    <property type="entry name" value="HAMP"/>
    <property type="match status" value="1"/>
</dbReference>
<evidence type="ECO:0000256" key="1">
    <source>
        <dbReference type="ARBA" id="ARBA00004651"/>
    </source>
</evidence>
<dbReference type="SMART" id="SM00283">
    <property type="entry name" value="MA"/>
    <property type="match status" value="1"/>
</dbReference>
<dbReference type="Proteomes" id="UP001222800">
    <property type="component" value="Chromosome"/>
</dbReference>
<sequence>MFKFKKLKSKIIAYIGIFVLISLCITSGILYSQTSKLMTGAAYENTKETAYNYSNFVEGELNNTVSIAENLSNILKVMKESGSTDRSFLNNILKETLEKNEDFIAVWTCWEPNKFDGKDKEYVNSIDSDYTGRVIPYWYRNEGSIKVEALKEYDIQSGGDFDLIPKDTKSEYIMDPYWYEFGNKKELMISLGVPIEINGEVLGVLGIDMSLESFQQQVKDIKPYGTGYVSIIANNGTYVAHKKDDNLGKDIGNTNERKEIKEFIKEGKEHSLNLVSNSLKKEVHRIYVPIEIGNTSTPWSFSVSIPVEAIVKDVKKMRNISIVTTIVSMILLILIINMISDKISKPILDTTEMLKEVAQGEGDLTKRLKVVTEDEVGELAKWFNIFIENVNIIIARVKESAELMASSSAEIGTVMDESARGIEQMAIGVTSISDSIQGNASIVEETTASIEEMASSSNVISEEAEGTFNKSKEILKLSNEGAKEIDEVVKTINEVEKSTGLVYESILDLNESSKEIGDIISIITGISEQTNLLALNAAIEAARAGEHGKGFAVVAEEVRKLAEESKVSAYKIEELIDDIQSKSQRADKSIKEGTTLVKVGVDKATKINDKFDDILNAIYDITNTIEVVSRSSQNQAGISQDMTSAMNEISSTTNENASEVQQINAVIEEQVSSFEEISASVDNLSNVAQELKNHTDRFKV</sequence>
<dbReference type="RefSeq" id="WP_277733475.1">
    <property type="nucleotide sequence ID" value="NZ_CP120733.1"/>
</dbReference>
<evidence type="ECO:0000256" key="7">
    <source>
        <dbReference type="ARBA" id="ARBA00023224"/>
    </source>
</evidence>
<dbReference type="CDD" id="cd06225">
    <property type="entry name" value="HAMP"/>
    <property type="match status" value="1"/>
</dbReference>
<keyword evidence="6 10" id="KW-0472">Membrane</keyword>
<evidence type="ECO:0000313" key="13">
    <source>
        <dbReference type="EMBL" id="WFD11424.1"/>
    </source>
</evidence>
<feature type="domain" description="Methyl-accepting transducer" evidence="11">
    <location>
        <begin position="414"/>
        <end position="650"/>
    </location>
</feature>
<dbReference type="InterPro" id="IPR033479">
    <property type="entry name" value="dCache_1"/>
</dbReference>
<dbReference type="Pfam" id="PF02743">
    <property type="entry name" value="dCache_1"/>
    <property type="match status" value="1"/>
</dbReference>
<keyword evidence="7 9" id="KW-0807">Transducer</keyword>
<dbReference type="Pfam" id="PF00672">
    <property type="entry name" value="HAMP"/>
    <property type="match status" value="1"/>
</dbReference>
<evidence type="ECO:0000256" key="5">
    <source>
        <dbReference type="ARBA" id="ARBA00022989"/>
    </source>
</evidence>
<dbReference type="Pfam" id="PF00015">
    <property type="entry name" value="MCPsignal"/>
    <property type="match status" value="1"/>
</dbReference>
<dbReference type="PANTHER" id="PTHR32089:SF112">
    <property type="entry name" value="LYSOZYME-LIKE PROTEIN-RELATED"/>
    <property type="match status" value="1"/>
</dbReference>
<evidence type="ECO:0000256" key="3">
    <source>
        <dbReference type="ARBA" id="ARBA00022500"/>
    </source>
</evidence>